<feature type="compositionally biased region" description="Polar residues" evidence="1">
    <location>
        <begin position="148"/>
        <end position="163"/>
    </location>
</feature>
<evidence type="ECO:0000313" key="3">
    <source>
        <dbReference type="EMBL" id="PKI45980.1"/>
    </source>
</evidence>
<feature type="compositionally biased region" description="Basic and acidic residues" evidence="1">
    <location>
        <begin position="677"/>
        <end position="692"/>
    </location>
</feature>
<dbReference type="STRING" id="22663.A0A218XKF5"/>
<feature type="compositionally biased region" description="Low complexity" evidence="1">
    <location>
        <begin position="309"/>
        <end position="320"/>
    </location>
</feature>
<gene>
    <name evidence="2" type="ORF">CDL15_Pgr027738</name>
    <name evidence="3" type="ORF">CRG98_033620</name>
</gene>
<dbReference type="PANTHER" id="PTHR34367:SF1">
    <property type="entry name" value="OS04G0528600 PROTEIN"/>
    <property type="match status" value="1"/>
</dbReference>
<feature type="compositionally biased region" description="Low complexity" evidence="1">
    <location>
        <begin position="652"/>
        <end position="665"/>
    </location>
</feature>
<feature type="compositionally biased region" description="Basic and acidic residues" evidence="1">
    <location>
        <begin position="229"/>
        <end position="244"/>
    </location>
</feature>
<evidence type="ECO:0000256" key="1">
    <source>
        <dbReference type="SAM" id="MobiDB-lite"/>
    </source>
</evidence>
<feature type="region of interest" description="Disordered" evidence="1">
    <location>
        <begin position="464"/>
        <end position="510"/>
    </location>
</feature>
<keyword evidence="5" id="KW-1185">Reference proteome</keyword>
<dbReference type="Proteomes" id="UP000233551">
    <property type="component" value="Unassembled WGS sequence"/>
</dbReference>
<feature type="region of interest" description="Disordered" evidence="1">
    <location>
        <begin position="1"/>
        <end position="113"/>
    </location>
</feature>
<name>A0A218XKF5_PUNGR</name>
<sequence length="705" mass="75387">MGTCLSKKDSSSSSSASPPPAAAAGQAPASTKHSSARTPGSPAPKKVPIPQSKQEAAGPEEESFVKKEVFVIKHRKSHDRDTGGRVVAAPPSDPVENLADGSSRDASEATGNNVGAAATLAVGAGIRTSSCTKEEVESILIQCGRLSHSGSSSGKPTAASSCPASGGRSRRYSGSKRSYDFDHSSENDGRGPVGDARVCDEDEVAGERQRHRQLSRPSSGSQGSRRRTPSRERDQQRSRSTERRRVSRSPGRRSEITSAPAASAAGVSDKPGKLVSVPASVPSSAEPPVQQTSSVRRISVKRNVGEGGRSAASPRSQSPARAKEGPQQAPLSLSRNSSRKAEHSPYRRNLSSDPDHSRKPDQSPYRRNPANDIDPSRKTEQSPHRRNTLSEIDNYSSSAPAPPSNKVGPHVSSRVLSRNNKENEGLENINITQVSVLKPNVDLNSRKAFQGTFSKASYSKETEKLDSGIGSQEQQLQAAAGEAENQKPQKLTKSRSARRSSGHIEFNPEIPSNHSSYTNLLLEDIQNFHQTNPGSISLPDCVNKAHSIFQAVADLNSNTAANISSVLSEDKRAQPQPSYQLSTNCFKDPFVESEVGIGDDLMEPSMHKYVTVKRGSSSTTPGGGDREELESSGSNSFVGGIGTMHNQWEPGSADSSDCWTSSSTSRTGLPSNYLPEDDARRKMSGKMRDGVHEQNGIGRGRVRCR</sequence>
<reference evidence="2" key="2">
    <citation type="submission" date="2017-06" db="EMBL/GenBank/DDBJ databases">
        <title>The pomegranate genome and the genomics of punicalagin biosynthesis.</title>
        <authorList>
            <person name="Xu C."/>
        </authorList>
    </citation>
    <scope>NUCLEOTIDE SEQUENCE [LARGE SCALE GENOMIC DNA]</scope>
    <source>
        <tissue evidence="2">Fresh leaf</tissue>
    </source>
</reference>
<feature type="compositionally biased region" description="Low complexity" evidence="1">
    <location>
        <begin position="275"/>
        <end position="289"/>
    </location>
</feature>
<reference evidence="4" key="1">
    <citation type="journal article" date="2017" name="Plant J.">
        <title>The pomegranate (Punica granatum L.) genome and the genomics of punicalagin biosynthesis.</title>
        <authorList>
            <person name="Qin G."/>
            <person name="Xu C."/>
            <person name="Ming R."/>
            <person name="Tang H."/>
            <person name="Guyot R."/>
            <person name="Kramer E.M."/>
            <person name="Hu Y."/>
            <person name="Yi X."/>
            <person name="Qi Y."/>
            <person name="Xu X."/>
            <person name="Gao Z."/>
            <person name="Pan H."/>
            <person name="Jian J."/>
            <person name="Tian Y."/>
            <person name="Yue Z."/>
            <person name="Xu Y."/>
        </authorList>
    </citation>
    <scope>NUCLEOTIDE SEQUENCE [LARGE SCALE GENOMIC DNA]</scope>
    <source>
        <strain evidence="4">cv. Dabenzi</strain>
    </source>
</reference>
<dbReference type="GeneID" id="116203859"/>
<feature type="region of interest" description="Disordered" evidence="1">
    <location>
        <begin position="146"/>
        <end position="428"/>
    </location>
</feature>
<evidence type="ECO:0000313" key="4">
    <source>
        <dbReference type="Proteomes" id="UP000197138"/>
    </source>
</evidence>
<feature type="compositionally biased region" description="Basic and acidic residues" evidence="1">
    <location>
        <begin position="177"/>
        <end position="189"/>
    </location>
</feature>
<dbReference type="AlphaFoldDB" id="A0A218XKF5"/>
<proteinExistence type="predicted"/>
<feature type="region of interest" description="Disordered" evidence="1">
    <location>
        <begin position="612"/>
        <end position="705"/>
    </location>
</feature>
<dbReference type="InterPro" id="IPR040412">
    <property type="entry name" value="At1g65710-like"/>
</dbReference>
<feature type="compositionally biased region" description="Basic and acidic residues" evidence="1">
    <location>
        <begin position="374"/>
        <end position="383"/>
    </location>
</feature>
<dbReference type="OrthoDB" id="1927466at2759"/>
<organism evidence="2 4">
    <name type="scientific">Punica granatum</name>
    <name type="common">Pomegranate</name>
    <dbReference type="NCBI Taxonomy" id="22663"/>
    <lineage>
        <taxon>Eukaryota</taxon>
        <taxon>Viridiplantae</taxon>
        <taxon>Streptophyta</taxon>
        <taxon>Embryophyta</taxon>
        <taxon>Tracheophyta</taxon>
        <taxon>Spermatophyta</taxon>
        <taxon>Magnoliopsida</taxon>
        <taxon>eudicotyledons</taxon>
        <taxon>Gunneridae</taxon>
        <taxon>Pentapetalae</taxon>
        <taxon>rosids</taxon>
        <taxon>malvids</taxon>
        <taxon>Myrtales</taxon>
        <taxon>Lythraceae</taxon>
        <taxon>Punica</taxon>
    </lineage>
</organism>
<comment type="caution">
    <text evidence="2">The sequence shown here is derived from an EMBL/GenBank/DDBJ whole genome shotgun (WGS) entry which is preliminary data.</text>
</comment>
<reference evidence="3 5" key="3">
    <citation type="submission" date="2017-11" db="EMBL/GenBank/DDBJ databases">
        <title>De-novo sequencing of pomegranate (Punica granatum L.) genome.</title>
        <authorList>
            <person name="Akparov Z."/>
            <person name="Amiraslanov A."/>
            <person name="Hajiyeva S."/>
            <person name="Abbasov M."/>
            <person name="Kaur K."/>
            <person name="Hamwieh A."/>
            <person name="Solovyev V."/>
            <person name="Salamov A."/>
            <person name="Braich B."/>
            <person name="Kosarev P."/>
            <person name="Mahmoud A."/>
            <person name="Hajiyev E."/>
            <person name="Babayeva S."/>
            <person name="Izzatullayeva V."/>
            <person name="Mammadov A."/>
            <person name="Mammadov A."/>
            <person name="Sharifova S."/>
            <person name="Ojaghi J."/>
            <person name="Eynullazada K."/>
            <person name="Bayramov B."/>
            <person name="Abdulazimova A."/>
            <person name="Shahmuradov I."/>
        </authorList>
    </citation>
    <scope>NUCLEOTIDE SEQUENCE [LARGE SCALE GENOMIC DNA]</scope>
    <source>
        <strain evidence="3">AG2017</strain>
        <strain evidence="5">cv. AG2017</strain>
        <tissue evidence="3">Leaf</tissue>
    </source>
</reference>
<dbReference type="EMBL" id="MTKT01001287">
    <property type="protein sequence ID" value="OWM84951.1"/>
    <property type="molecule type" value="Genomic_DNA"/>
</dbReference>
<dbReference type="EMBL" id="PGOL01002681">
    <property type="protein sequence ID" value="PKI45980.1"/>
    <property type="molecule type" value="Genomic_DNA"/>
</dbReference>
<protein>
    <recommendedName>
        <fullName evidence="6">Serine/arginine repetitive matrix protein 2-like</fullName>
    </recommendedName>
</protein>
<dbReference type="PANTHER" id="PTHR34367">
    <property type="entry name" value="OS02G0734667 PROTEIN"/>
    <property type="match status" value="1"/>
</dbReference>
<feature type="compositionally biased region" description="Basic and acidic residues" evidence="1">
    <location>
        <begin position="1"/>
        <end position="10"/>
    </location>
</feature>
<feature type="compositionally biased region" description="Basic residues" evidence="1">
    <location>
        <begin position="490"/>
        <end position="501"/>
    </location>
</feature>
<feature type="compositionally biased region" description="Low complexity" evidence="1">
    <location>
        <begin position="11"/>
        <end position="30"/>
    </location>
</feature>
<evidence type="ECO:0000313" key="2">
    <source>
        <dbReference type="EMBL" id="OWM84951.1"/>
    </source>
</evidence>
<evidence type="ECO:0008006" key="6">
    <source>
        <dbReference type="Google" id="ProtNLM"/>
    </source>
</evidence>
<feature type="compositionally biased region" description="Low complexity" evidence="1">
    <location>
        <begin position="472"/>
        <end position="483"/>
    </location>
</feature>
<accession>A0A218XKF5</accession>
<evidence type="ECO:0000313" key="5">
    <source>
        <dbReference type="Proteomes" id="UP000233551"/>
    </source>
</evidence>
<dbReference type="Proteomes" id="UP000197138">
    <property type="component" value="Unassembled WGS sequence"/>
</dbReference>